<dbReference type="AlphaFoldDB" id="A0A383D7E5"/>
<evidence type="ECO:0000313" key="2">
    <source>
        <dbReference type="EMBL" id="SVE40185.1"/>
    </source>
</evidence>
<evidence type="ECO:0000256" key="1">
    <source>
        <dbReference type="SAM" id="MobiDB-lite"/>
    </source>
</evidence>
<protein>
    <submittedName>
        <fullName evidence="2">Uncharacterized protein</fullName>
    </submittedName>
</protein>
<gene>
    <name evidence="2" type="ORF">METZ01_LOCUS493039</name>
</gene>
<feature type="non-terminal residue" evidence="2">
    <location>
        <position position="1"/>
    </location>
</feature>
<name>A0A383D7E5_9ZZZZ</name>
<organism evidence="2">
    <name type="scientific">marine metagenome</name>
    <dbReference type="NCBI Taxonomy" id="408172"/>
    <lineage>
        <taxon>unclassified sequences</taxon>
        <taxon>metagenomes</taxon>
        <taxon>ecological metagenomes</taxon>
    </lineage>
</organism>
<reference evidence="2" key="1">
    <citation type="submission" date="2018-05" db="EMBL/GenBank/DDBJ databases">
        <authorList>
            <person name="Lanie J.A."/>
            <person name="Ng W.-L."/>
            <person name="Kazmierczak K.M."/>
            <person name="Andrzejewski T.M."/>
            <person name="Davidsen T.M."/>
            <person name="Wayne K.J."/>
            <person name="Tettelin H."/>
            <person name="Glass J.I."/>
            <person name="Rusch D."/>
            <person name="Podicherti R."/>
            <person name="Tsui H.-C.T."/>
            <person name="Winkler M.E."/>
        </authorList>
    </citation>
    <scope>NUCLEOTIDE SEQUENCE</scope>
</reference>
<dbReference type="EMBL" id="UINC01214792">
    <property type="protein sequence ID" value="SVE40185.1"/>
    <property type="molecule type" value="Genomic_DNA"/>
</dbReference>
<feature type="region of interest" description="Disordered" evidence="1">
    <location>
        <begin position="1"/>
        <end position="38"/>
    </location>
</feature>
<feature type="non-terminal residue" evidence="2">
    <location>
        <position position="38"/>
    </location>
</feature>
<accession>A0A383D7E5</accession>
<proteinExistence type="predicted"/>
<sequence length="38" mass="4386">PPSRNYVVCNGATETIKGPRQQSQNSAYDWKSKYNRQL</sequence>